<dbReference type="InterPro" id="IPR003609">
    <property type="entry name" value="Pan_app"/>
</dbReference>
<evidence type="ECO:0000256" key="1">
    <source>
        <dbReference type="ARBA" id="ARBA00022729"/>
    </source>
</evidence>
<name>A0A8J4V7Y6_9ROSI</name>
<keyword evidence="2" id="KW-1133">Transmembrane helix</keyword>
<dbReference type="SMART" id="SM00473">
    <property type="entry name" value="PAN_AP"/>
    <property type="match status" value="1"/>
</dbReference>
<evidence type="ECO:0000313" key="5">
    <source>
        <dbReference type="Proteomes" id="UP000737018"/>
    </source>
</evidence>
<dbReference type="InterPro" id="IPR051343">
    <property type="entry name" value="G-type_lectin_kinases/EP1-like"/>
</dbReference>
<dbReference type="PANTHER" id="PTHR47976:SF2">
    <property type="entry name" value="RECEPTOR-LIKE SERINE_THREONINE-PROTEIN KINASE"/>
    <property type="match status" value="1"/>
</dbReference>
<dbReference type="AlphaFoldDB" id="A0A8J4V7Y6"/>
<dbReference type="Gene3D" id="3.30.200.20">
    <property type="entry name" value="Phosphorylase Kinase, domain 1"/>
    <property type="match status" value="1"/>
</dbReference>
<dbReference type="OrthoDB" id="5857966at2759"/>
<keyword evidence="5" id="KW-1185">Reference proteome</keyword>
<keyword evidence="1" id="KW-0732">Signal</keyword>
<dbReference type="Pfam" id="PF08276">
    <property type="entry name" value="PAN_2"/>
    <property type="match status" value="1"/>
</dbReference>
<evidence type="ECO:0000259" key="3">
    <source>
        <dbReference type="PROSITE" id="PS50948"/>
    </source>
</evidence>
<proteinExistence type="predicted"/>
<comment type="caution">
    <text evidence="4">The sequence shown here is derived from an EMBL/GenBank/DDBJ whole genome shotgun (WGS) entry which is preliminary data.</text>
</comment>
<organism evidence="4 5">
    <name type="scientific">Castanea mollissima</name>
    <name type="common">Chinese chestnut</name>
    <dbReference type="NCBI Taxonomy" id="60419"/>
    <lineage>
        <taxon>Eukaryota</taxon>
        <taxon>Viridiplantae</taxon>
        <taxon>Streptophyta</taxon>
        <taxon>Embryophyta</taxon>
        <taxon>Tracheophyta</taxon>
        <taxon>Spermatophyta</taxon>
        <taxon>Magnoliopsida</taxon>
        <taxon>eudicotyledons</taxon>
        <taxon>Gunneridae</taxon>
        <taxon>Pentapetalae</taxon>
        <taxon>rosids</taxon>
        <taxon>fabids</taxon>
        <taxon>Fagales</taxon>
        <taxon>Fagaceae</taxon>
        <taxon>Castanea</taxon>
    </lineage>
</organism>
<keyword evidence="2" id="KW-0472">Membrane</keyword>
<accession>A0A8J4V7Y6</accession>
<keyword evidence="2" id="KW-0812">Transmembrane</keyword>
<dbReference type="CDD" id="cd01098">
    <property type="entry name" value="PAN_AP_plant"/>
    <property type="match status" value="1"/>
</dbReference>
<protein>
    <recommendedName>
        <fullName evidence="3">Apple domain-containing protein</fullName>
    </recommendedName>
</protein>
<evidence type="ECO:0000256" key="2">
    <source>
        <dbReference type="SAM" id="Phobius"/>
    </source>
</evidence>
<dbReference type="Proteomes" id="UP000737018">
    <property type="component" value="Unassembled WGS sequence"/>
</dbReference>
<feature type="domain" description="Apple" evidence="3">
    <location>
        <begin position="146"/>
        <end position="231"/>
    </location>
</feature>
<dbReference type="EMBL" id="JRKL02004739">
    <property type="protein sequence ID" value="KAF3951883.1"/>
    <property type="molecule type" value="Genomic_DNA"/>
</dbReference>
<reference evidence="4" key="1">
    <citation type="submission" date="2020-03" db="EMBL/GenBank/DDBJ databases">
        <title>Castanea mollissima Vanexum genome sequencing.</title>
        <authorList>
            <person name="Staton M."/>
        </authorList>
    </citation>
    <scope>NUCLEOTIDE SEQUENCE</scope>
    <source>
        <tissue evidence="4">Leaf</tissue>
    </source>
</reference>
<gene>
    <name evidence="4" type="ORF">CMV_022509</name>
</gene>
<dbReference type="PANTHER" id="PTHR47976">
    <property type="entry name" value="G-TYPE LECTIN S-RECEPTOR-LIKE SERINE/THREONINE-PROTEIN KINASE SD2-5"/>
    <property type="match status" value="1"/>
</dbReference>
<sequence length="432" mass="48826">MTMFWESQLIFTEAGYMYVQDANNSTNIFNLTQEDPGSKDSFYHMARIDYDGVFRIYKHLRQQDTSCGSCPSKWDPVQGIPGITDICGVFDANTFVGGFCGLNGVCRTSDASSGGETFCSCPYGFSQLNPYEDWAGCKPDFPLPNCDNGWEENKGQVSFVRLTNMDWPFTDYSLVQGANETECKQQCLDDCMCVVAIYEKTGGYCWKKKYPLSNGRYSTNITRIAFIKVPNSFVPVKKSQSVVVVLALLLGSSAFLNILFFIASIVAIIYLHHKKLNSPWNIDSTLATNVRSYTYKELEQATRGFKQIVRKGAFGIVYKGVLPSDSKRFVAVKKLEEALIDWAYECYKDKKLDKLIENDEEASNDMKRLERLVIVAIWCIQEDPSLRPSMKKITQMLEGVIEVFVPPSPSLYNYSPPSKSSSFEFSFSSVER</sequence>
<dbReference type="SUPFAM" id="SSF56112">
    <property type="entry name" value="Protein kinase-like (PK-like)"/>
    <property type="match status" value="1"/>
</dbReference>
<feature type="transmembrane region" description="Helical" evidence="2">
    <location>
        <begin position="242"/>
        <end position="271"/>
    </location>
</feature>
<dbReference type="InterPro" id="IPR011009">
    <property type="entry name" value="Kinase-like_dom_sf"/>
</dbReference>
<evidence type="ECO:0000313" key="4">
    <source>
        <dbReference type="EMBL" id="KAF3951883.1"/>
    </source>
</evidence>
<dbReference type="PROSITE" id="PS50948">
    <property type="entry name" value="PAN"/>
    <property type="match status" value="1"/>
</dbReference>